<evidence type="ECO:0000313" key="3">
    <source>
        <dbReference type="Proteomes" id="UP000255108"/>
    </source>
</evidence>
<reference evidence="1 3" key="1">
    <citation type="submission" date="2018-06" db="EMBL/GenBank/DDBJ databases">
        <authorList>
            <consortium name="Pathogen Informatics"/>
            <person name="Doyle S."/>
        </authorList>
    </citation>
    <scope>NUCLEOTIDE SEQUENCE [LARGE SCALE GENOMIC DNA]</scope>
    <source>
        <strain evidence="1 3">NCTC11159</strain>
    </source>
</reference>
<evidence type="ECO:0000313" key="4">
    <source>
        <dbReference type="Proteomes" id="UP000295794"/>
    </source>
</evidence>
<dbReference type="Proteomes" id="UP000255108">
    <property type="component" value="Unassembled WGS sequence"/>
</dbReference>
<keyword evidence="4" id="KW-1185">Reference proteome</keyword>
<evidence type="ECO:0000313" key="2">
    <source>
        <dbReference type="EMBL" id="TCU90142.1"/>
    </source>
</evidence>
<sequence length="33" mass="3735">MSGVTSGPERLKGTLSVVNKYAQWFSHYFKQGM</sequence>
<name>A0A377Q3L4_9NEIS</name>
<reference evidence="2 4" key="2">
    <citation type="submission" date="2019-03" db="EMBL/GenBank/DDBJ databases">
        <title>Genomic Encyclopedia of Type Strains, Phase IV (KMG-IV): sequencing the most valuable type-strain genomes for metagenomic binning, comparative biology and taxonomic classification.</title>
        <authorList>
            <person name="Goeker M."/>
        </authorList>
    </citation>
    <scope>NUCLEOTIDE SEQUENCE [LARGE SCALE GENOMIC DNA]</scope>
    <source>
        <strain evidence="2 4">DSM 3764</strain>
    </source>
</reference>
<proteinExistence type="predicted"/>
<dbReference type="AlphaFoldDB" id="A0A377Q3L4"/>
<dbReference type="EMBL" id="UGHR01000001">
    <property type="protein sequence ID" value="STQ89169.1"/>
    <property type="molecule type" value="Genomic_DNA"/>
</dbReference>
<dbReference type="Proteomes" id="UP000295794">
    <property type="component" value="Unassembled WGS sequence"/>
</dbReference>
<gene>
    <name evidence="2" type="ORF">EV682_101162</name>
    <name evidence="1" type="ORF">NCTC11159_00181</name>
</gene>
<dbReference type="EMBL" id="SMBT01000001">
    <property type="protein sequence ID" value="TCU90142.1"/>
    <property type="molecule type" value="Genomic_DNA"/>
</dbReference>
<accession>A0A377Q3L4</accession>
<evidence type="ECO:0000313" key="1">
    <source>
        <dbReference type="EMBL" id="STQ89169.1"/>
    </source>
</evidence>
<protein>
    <submittedName>
        <fullName evidence="1">Uncharacterized protein</fullName>
    </submittedName>
</protein>
<organism evidence="1 3">
    <name type="scientific">Iodobacter fluviatilis</name>
    <dbReference type="NCBI Taxonomy" id="537"/>
    <lineage>
        <taxon>Bacteria</taxon>
        <taxon>Pseudomonadati</taxon>
        <taxon>Pseudomonadota</taxon>
        <taxon>Betaproteobacteria</taxon>
        <taxon>Neisseriales</taxon>
        <taxon>Chitinibacteraceae</taxon>
        <taxon>Iodobacter</taxon>
    </lineage>
</organism>